<evidence type="ECO:0000256" key="5">
    <source>
        <dbReference type="ARBA" id="ARBA00049269"/>
    </source>
</evidence>
<dbReference type="FunFam" id="1.20.200.10:FF:000003">
    <property type="entry name" value="Histidine ammonia-lyase"/>
    <property type="match status" value="1"/>
</dbReference>
<dbReference type="CDD" id="cd00332">
    <property type="entry name" value="PAL-HAL"/>
    <property type="match status" value="1"/>
</dbReference>
<keyword evidence="3 6" id="KW-0369">Histidine metabolism</keyword>
<evidence type="ECO:0000313" key="10">
    <source>
        <dbReference type="EMBL" id="POR49517.1"/>
    </source>
</evidence>
<dbReference type="AlphaFoldDB" id="A0A2S4M4F5"/>
<feature type="cross-link" description="5-imidazolinone (Ala-Gly)" evidence="6">
    <location>
        <begin position="143"/>
        <end position="145"/>
    </location>
</feature>
<comment type="catalytic activity">
    <reaction evidence="5 6 8">
        <text>L-histidine = trans-urocanate + NH4(+)</text>
        <dbReference type="Rhea" id="RHEA:21232"/>
        <dbReference type="ChEBI" id="CHEBI:17771"/>
        <dbReference type="ChEBI" id="CHEBI:28938"/>
        <dbReference type="ChEBI" id="CHEBI:57595"/>
        <dbReference type="EC" id="4.3.1.3"/>
    </reaction>
</comment>
<comment type="similarity">
    <text evidence="6 7">Belongs to the PAL/histidase family.</text>
</comment>
<dbReference type="GO" id="GO:0004397">
    <property type="term" value="F:histidine ammonia-lyase activity"/>
    <property type="evidence" value="ECO:0007669"/>
    <property type="project" value="UniProtKB-UniRule"/>
</dbReference>
<sequence>MTSPLLLTPGHAPLTHWRDVLAGASLTLDAASAGAIAAAQAIVDDIVAAGTVTYGVNTGFGKLASVRIADADLATLQRNLILSHAVGTGPALPDSAVRLILAMKAASLARGASGVRPVVVEALLGALAADALPVVPAKGSVGASGDLAPLAHLTAALMGVGEIRLKGMALPAAEALSRIGQAPLALGAKEGLALINGTQVSTAIAITALSEIARVFDAALIAGALSVDALKGSDTPFDPRIQALRGQPGQIKVAATLLTLIAGSEIRDSHRFGDSKVQDPYSLRCQPQVMGAVRDLLANAAATLGIEANAVTDNPLVLGPGEIVSGGNFHAEPVAFAADILAMGLCEIGNLSERRMALLVDPVMSGLPPFLARDAGLNSGFMIAQVTAAALASENKQKAYPASVDTIPTSANQEDHVSMATHGAYRLLDMAGNAASVIGIELMAAAEAIEHHRPMKTSPRLEPVLALLRGRIAPLTADRYLAPDLAAATDLVLSGAVGQAAGLDSFAEFSA</sequence>
<dbReference type="Proteomes" id="UP000236919">
    <property type="component" value="Unassembled WGS sequence"/>
</dbReference>
<dbReference type="RefSeq" id="WP_103719502.1">
    <property type="nucleotide sequence ID" value="NZ_PQFZ01000011.1"/>
</dbReference>
<organism evidence="10 11">
    <name type="scientific">Bosea psychrotolerans</name>
    <dbReference type="NCBI Taxonomy" id="1871628"/>
    <lineage>
        <taxon>Bacteria</taxon>
        <taxon>Pseudomonadati</taxon>
        <taxon>Pseudomonadota</taxon>
        <taxon>Alphaproteobacteria</taxon>
        <taxon>Hyphomicrobiales</taxon>
        <taxon>Boseaceae</taxon>
        <taxon>Bosea</taxon>
    </lineage>
</organism>
<evidence type="ECO:0000256" key="1">
    <source>
        <dbReference type="ARBA" id="ARBA00005113"/>
    </source>
</evidence>
<dbReference type="InterPro" id="IPR024083">
    <property type="entry name" value="Fumarase/histidase_N"/>
</dbReference>
<dbReference type="EMBL" id="PQFZ01000011">
    <property type="protein sequence ID" value="POR49517.1"/>
    <property type="molecule type" value="Genomic_DNA"/>
</dbReference>
<evidence type="ECO:0000256" key="9">
    <source>
        <dbReference type="RuleBase" id="RU004480"/>
    </source>
</evidence>
<dbReference type="UniPathway" id="UPA00379">
    <property type="reaction ID" value="UER00549"/>
</dbReference>
<dbReference type="PANTHER" id="PTHR10362">
    <property type="entry name" value="HISTIDINE AMMONIA-LYASE"/>
    <property type="match status" value="1"/>
</dbReference>
<accession>A0A2S4M4F5</accession>
<dbReference type="GO" id="GO:0019557">
    <property type="term" value="P:L-histidine catabolic process to glutamate and formate"/>
    <property type="evidence" value="ECO:0007669"/>
    <property type="project" value="UniProtKB-UniPathway"/>
</dbReference>
<protein>
    <recommendedName>
        <fullName evidence="2 6">Histidine ammonia-lyase</fullName>
        <shortName evidence="6">Histidase</shortName>
        <ecNumber evidence="2 6">4.3.1.3</ecNumber>
    </recommendedName>
</protein>
<dbReference type="InterPro" id="IPR022313">
    <property type="entry name" value="Phe/His_NH3-lyase_AS"/>
</dbReference>
<dbReference type="HAMAP" id="MF_00229">
    <property type="entry name" value="His_ammonia_lyase"/>
    <property type="match status" value="1"/>
</dbReference>
<dbReference type="InterPro" id="IPR008948">
    <property type="entry name" value="L-Aspartase-like"/>
</dbReference>
<comment type="PTM">
    <text evidence="6">Contains an active site 4-methylidene-imidazol-5-one (MIO), which is formed autocatalytically by cyclization and dehydration of residues Ala-Ser-Gly.</text>
</comment>
<dbReference type="PROSITE" id="PS00488">
    <property type="entry name" value="PAL_HISTIDASE"/>
    <property type="match status" value="1"/>
</dbReference>
<evidence type="ECO:0000256" key="3">
    <source>
        <dbReference type="ARBA" id="ARBA00022808"/>
    </source>
</evidence>
<evidence type="ECO:0000256" key="6">
    <source>
        <dbReference type="HAMAP-Rule" id="MF_00229"/>
    </source>
</evidence>
<evidence type="ECO:0000313" key="11">
    <source>
        <dbReference type="Proteomes" id="UP000236919"/>
    </source>
</evidence>
<comment type="pathway">
    <text evidence="1 6 8">Amino-acid degradation; L-histidine degradation into L-glutamate; N-formimidoyl-L-glutamate from L-histidine: step 1/3.</text>
</comment>
<feature type="modified residue" description="2,3-didehydroalanine (Ser)" evidence="6">
    <location>
        <position position="144"/>
    </location>
</feature>
<dbReference type="InterPro" id="IPR005921">
    <property type="entry name" value="HutH"/>
</dbReference>
<dbReference type="EC" id="4.3.1.3" evidence="2 6"/>
<dbReference type="GO" id="GO:0005737">
    <property type="term" value="C:cytoplasm"/>
    <property type="evidence" value="ECO:0007669"/>
    <property type="project" value="UniProtKB-SubCell"/>
</dbReference>
<evidence type="ECO:0000256" key="4">
    <source>
        <dbReference type="ARBA" id="ARBA00023239"/>
    </source>
</evidence>
<reference evidence="10 11" key="1">
    <citation type="submission" date="2018-01" db="EMBL/GenBank/DDBJ databases">
        <title>Genomic Encyclopedia of Type Strains, Phase III (KMG-III): the genomes of soil and plant-associated and newly described type strains.</title>
        <authorList>
            <person name="Whitman W."/>
        </authorList>
    </citation>
    <scope>NUCLEOTIDE SEQUENCE [LARGE SCALE GENOMIC DNA]</scope>
    <source>
        <strain evidence="10 11">1131</strain>
    </source>
</reference>
<proteinExistence type="inferred from homology"/>
<dbReference type="NCBIfam" id="TIGR01225">
    <property type="entry name" value="hutH"/>
    <property type="match status" value="1"/>
</dbReference>
<evidence type="ECO:0000256" key="2">
    <source>
        <dbReference type="ARBA" id="ARBA00012994"/>
    </source>
</evidence>
<dbReference type="FunFam" id="1.10.275.10:FF:000005">
    <property type="entry name" value="Histidine ammonia-lyase"/>
    <property type="match status" value="1"/>
</dbReference>
<name>A0A2S4M4F5_9HYPH</name>
<gene>
    <name evidence="6" type="primary">hutH</name>
    <name evidence="10" type="ORF">CYD53_11110</name>
</gene>
<dbReference type="SUPFAM" id="SSF48557">
    <property type="entry name" value="L-aspartase-like"/>
    <property type="match status" value="1"/>
</dbReference>
<keyword evidence="6" id="KW-0963">Cytoplasm</keyword>
<dbReference type="Pfam" id="PF00221">
    <property type="entry name" value="Lyase_aromatic"/>
    <property type="match status" value="1"/>
</dbReference>
<dbReference type="Gene3D" id="1.20.200.10">
    <property type="entry name" value="Fumarase/aspartase (Central domain)"/>
    <property type="match status" value="1"/>
</dbReference>
<dbReference type="InterPro" id="IPR001106">
    <property type="entry name" value="Aromatic_Lyase"/>
</dbReference>
<dbReference type="OrthoDB" id="9806955at2"/>
<keyword evidence="4 6" id="KW-0456">Lyase</keyword>
<dbReference type="Gene3D" id="1.10.275.10">
    <property type="entry name" value="Fumarase/aspartase (N-terminal domain)"/>
    <property type="match status" value="1"/>
</dbReference>
<comment type="caution">
    <text evidence="10">The sequence shown here is derived from an EMBL/GenBank/DDBJ whole genome shotgun (WGS) entry which is preliminary data.</text>
</comment>
<comment type="subcellular location">
    <subcellularLocation>
        <location evidence="6 9">Cytoplasm</location>
    </subcellularLocation>
</comment>
<evidence type="ECO:0000256" key="8">
    <source>
        <dbReference type="RuleBase" id="RU004479"/>
    </source>
</evidence>
<dbReference type="GO" id="GO:0019556">
    <property type="term" value="P:L-histidine catabolic process to glutamate and formamide"/>
    <property type="evidence" value="ECO:0007669"/>
    <property type="project" value="UniProtKB-UniPathway"/>
</dbReference>
<dbReference type="NCBIfam" id="NF006871">
    <property type="entry name" value="PRK09367.1"/>
    <property type="match status" value="1"/>
</dbReference>
<keyword evidence="11" id="KW-1185">Reference proteome</keyword>
<evidence type="ECO:0000256" key="7">
    <source>
        <dbReference type="RuleBase" id="RU003954"/>
    </source>
</evidence>